<name>A0A327ZNK4_9ACTN</name>
<dbReference type="GO" id="GO:0030288">
    <property type="term" value="C:outer membrane-bounded periplasmic space"/>
    <property type="evidence" value="ECO:0007669"/>
    <property type="project" value="TreeGrafter"/>
</dbReference>
<comment type="subcellular location">
    <subcellularLocation>
        <location evidence="1">Cell envelope</location>
    </subcellularLocation>
</comment>
<keyword evidence="8" id="KW-1185">Reference proteome</keyword>
<protein>
    <submittedName>
        <fullName evidence="7">Iron complex transport system substrate-binding protein</fullName>
    </submittedName>
</protein>
<keyword evidence="3" id="KW-0813">Transport</keyword>
<evidence type="ECO:0000256" key="5">
    <source>
        <dbReference type="SAM" id="MobiDB-lite"/>
    </source>
</evidence>
<dbReference type="InterPro" id="IPR006311">
    <property type="entry name" value="TAT_signal"/>
</dbReference>
<organism evidence="7 8">
    <name type="scientific">Actinoplanes lutulentus</name>
    <dbReference type="NCBI Taxonomy" id="1287878"/>
    <lineage>
        <taxon>Bacteria</taxon>
        <taxon>Bacillati</taxon>
        <taxon>Actinomycetota</taxon>
        <taxon>Actinomycetes</taxon>
        <taxon>Micromonosporales</taxon>
        <taxon>Micromonosporaceae</taxon>
        <taxon>Actinoplanes</taxon>
    </lineage>
</organism>
<dbReference type="PANTHER" id="PTHR30532">
    <property type="entry name" value="IRON III DICITRATE-BINDING PERIPLASMIC PROTEIN"/>
    <property type="match status" value="1"/>
</dbReference>
<proteinExistence type="inferred from homology"/>
<dbReference type="InterPro" id="IPR002491">
    <property type="entry name" value="ABC_transptr_periplasmic_BD"/>
</dbReference>
<evidence type="ECO:0000259" key="6">
    <source>
        <dbReference type="PROSITE" id="PS50983"/>
    </source>
</evidence>
<dbReference type="SUPFAM" id="SSF53807">
    <property type="entry name" value="Helical backbone' metal receptor"/>
    <property type="match status" value="1"/>
</dbReference>
<sequence>MMSNSHLSLSRRGLLAAGGAAGIGALLSACGSNEETGSSPAASAPAAAAGPWSFTDDQPKELKADKTPSKIVAFTGTAAALVDLGLQDKIVGVFGETKKADGTAEDQAGDLDINKVQIIGNAWGEFSVEKYAALSPELLVTHMFDPGAYWYIPDESKDKILGLAPTATITVGRVPLTKPIERYAELAASLGADLNAPKVTEAKARFEKAAADLSAAAKASGGIKVLAGSGAADIFYVSNPKVSSDLMYFKELGVDIIIPEKTDGGDYYESLSWENADKYAADIIFLDARTGTLQPNDLASKPGWSALPAVKANQVFPWQAVPIYSWNGAAPLLEALTAAIKKSKKLA</sequence>
<feature type="domain" description="Fe/B12 periplasmic-binding" evidence="6">
    <location>
        <begin position="69"/>
        <end position="347"/>
    </location>
</feature>
<dbReference type="PROSITE" id="PS51318">
    <property type="entry name" value="TAT"/>
    <property type="match status" value="1"/>
</dbReference>
<feature type="region of interest" description="Disordered" evidence="5">
    <location>
        <begin position="34"/>
        <end position="61"/>
    </location>
</feature>
<evidence type="ECO:0000256" key="3">
    <source>
        <dbReference type="ARBA" id="ARBA00022448"/>
    </source>
</evidence>
<dbReference type="PROSITE" id="PS50983">
    <property type="entry name" value="FE_B12_PBP"/>
    <property type="match status" value="1"/>
</dbReference>
<evidence type="ECO:0000313" key="8">
    <source>
        <dbReference type="Proteomes" id="UP000249341"/>
    </source>
</evidence>
<dbReference type="Pfam" id="PF01497">
    <property type="entry name" value="Peripla_BP_2"/>
    <property type="match status" value="1"/>
</dbReference>
<evidence type="ECO:0000256" key="4">
    <source>
        <dbReference type="ARBA" id="ARBA00022729"/>
    </source>
</evidence>
<keyword evidence="4" id="KW-0732">Signal</keyword>
<dbReference type="InterPro" id="IPR051313">
    <property type="entry name" value="Bact_iron-sidero_bind"/>
</dbReference>
<dbReference type="Gene3D" id="3.40.50.1980">
    <property type="entry name" value="Nitrogenase molybdenum iron protein domain"/>
    <property type="match status" value="2"/>
</dbReference>
<dbReference type="PANTHER" id="PTHR30532:SF24">
    <property type="entry name" value="FERRIC ENTEROBACTIN-BINDING PERIPLASMIC PROTEIN FEPB"/>
    <property type="match status" value="1"/>
</dbReference>
<comment type="similarity">
    <text evidence="2">Belongs to the bacterial solute-binding protein 8 family.</text>
</comment>
<reference evidence="7 8" key="1">
    <citation type="submission" date="2018-06" db="EMBL/GenBank/DDBJ databases">
        <title>Genomic Encyclopedia of Type Strains, Phase III (KMG-III): the genomes of soil and plant-associated and newly described type strains.</title>
        <authorList>
            <person name="Whitman W."/>
        </authorList>
    </citation>
    <scope>NUCLEOTIDE SEQUENCE [LARGE SCALE GENOMIC DNA]</scope>
    <source>
        <strain evidence="7 8">CGMCC 4.7090</strain>
    </source>
</reference>
<dbReference type="GO" id="GO:1901678">
    <property type="term" value="P:iron coordination entity transport"/>
    <property type="evidence" value="ECO:0007669"/>
    <property type="project" value="UniProtKB-ARBA"/>
</dbReference>
<evidence type="ECO:0000256" key="2">
    <source>
        <dbReference type="ARBA" id="ARBA00008814"/>
    </source>
</evidence>
<dbReference type="EMBL" id="QLMJ01000002">
    <property type="protein sequence ID" value="RAK42844.1"/>
    <property type="molecule type" value="Genomic_DNA"/>
</dbReference>
<comment type="caution">
    <text evidence="7">The sequence shown here is derived from an EMBL/GenBank/DDBJ whole genome shotgun (WGS) entry which is preliminary data.</text>
</comment>
<evidence type="ECO:0000313" key="7">
    <source>
        <dbReference type="EMBL" id="RAK42844.1"/>
    </source>
</evidence>
<feature type="compositionally biased region" description="Low complexity" evidence="5">
    <location>
        <begin position="34"/>
        <end position="51"/>
    </location>
</feature>
<gene>
    <name evidence="7" type="ORF">B0I29_102670</name>
</gene>
<evidence type="ECO:0000256" key="1">
    <source>
        <dbReference type="ARBA" id="ARBA00004196"/>
    </source>
</evidence>
<accession>A0A327ZNK4</accession>
<dbReference type="AlphaFoldDB" id="A0A327ZNK4"/>
<dbReference type="Proteomes" id="UP000249341">
    <property type="component" value="Unassembled WGS sequence"/>
</dbReference>